<dbReference type="Proteomes" id="UP001262754">
    <property type="component" value="Unassembled WGS sequence"/>
</dbReference>
<evidence type="ECO:0000313" key="2">
    <source>
        <dbReference type="Proteomes" id="UP001262754"/>
    </source>
</evidence>
<evidence type="ECO:0000313" key="1">
    <source>
        <dbReference type="EMBL" id="MDR6531163.1"/>
    </source>
</evidence>
<gene>
    <name evidence="1" type="ORF">J2800_001905</name>
</gene>
<proteinExistence type="predicted"/>
<keyword evidence="2" id="KW-1185">Reference proteome</keyword>
<comment type="caution">
    <text evidence="1">The sequence shown here is derived from an EMBL/GenBank/DDBJ whole genome shotgun (WGS) entry which is preliminary data.</text>
</comment>
<dbReference type="EMBL" id="JAVDRL010000005">
    <property type="protein sequence ID" value="MDR6531163.1"/>
    <property type="molecule type" value="Genomic_DNA"/>
</dbReference>
<reference evidence="1 2" key="1">
    <citation type="submission" date="2023-07" db="EMBL/GenBank/DDBJ databases">
        <title>Sorghum-associated microbial communities from plants grown in Nebraska, USA.</title>
        <authorList>
            <person name="Schachtman D."/>
        </authorList>
    </citation>
    <scope>NUCLEOTIDE SEQUENCE [LARGE SCALE GENOMIC DNA]</scope>
    <source>
        <strain evidence="1 2">DS2154</strain>
    </source>
</reference>
<protein>
    <submittedName>
        <fullName evidence="1">Uncharacterized protein</fullName>
    </submittedName>
</protein>
<sequence length="60" mass="6534">MLTRKIDRALDAMAACKDRVPALREIYRADSPEGLALGHLMEAVERAQQALQGPTARAGE</sequence>
<dbReference type="RefSeq" id="WP_056755538.1">
    <property type="nucleotide sequence ID" value="NZ_BMLD01000006.1"/>
</dbReference>
<name>A0ABU1MYJ1_9CAUL</name>
<accession>A0ABU1MYJ1</accession>
<organism evidence="1 2">
    <name type="scientific">Caulobacter rhizosphaerae</name>
    <dbReference type="NCBI Taxonomy" id="2010972"/>
    <lineage>
        <taxon>Bacteria</taxon>
        <taxon>Pseudomonadati</taxon>
        <taxon>Pseudomonadota</taxon>
        <taxon>Alphaproteobacteria</taxon>
        <taxon>Caulobacterales</taxon>
        <taxon>Caulobacteraceae</taxon>
        <taxon>Caulobacter</taxon>
    </lineage>
</organism>